<dbReference type="AlphaFoldDB" id="A0AAV2DLA6"/>
<gene>
    <name evidence="1" type="ORF">LTRI10_LOCUS16521</name>
</gene>
<keyword evidence="2" id="KW-1185">Reference proteome</keyword>
<dbReference type="Gene3D" id="2.40.70.10">
    <property type="entry name" value="Acid Proteases"/>
    <property type="match status" value="1"/>
</dbReference>
<reference evidence="1 2" key="1">
    <citation type="submission" date="2024-04" db="EMBL/GenBank/DDBJ databases">
        <authorList>
            <person name="Fracassetti M."/>
        </authorList>
    </citation>
    <scope>NUCLEOTIDE SEQUENCE [LARGE SCALE GENOMIC DNA]</scope>
</reference>
<dbReference type="SUPFAM" id="SSF50630">
    <property type="entry name" value="Acid proteases"/>
    <property type="match status" value="1"/>
</dbReference>
<dbReference type="Proteomes" id="UP001497516">
    <property type="component" value="Chromosome 3"/>
</dbReference>
<proteinExistence type="predicted"/>
<organism evidence="1 2">
    <name type="scientific">Linum trigynum</name>
    <dbReference type="NCBI Taxonomy" id="586398"/>
    <lineage>
        <taxon>Eukaryota</taxon>
        <taxon>Viridiplantae</taxon>
        <taxon>Streptophyta</taxon>
        <taxon>Embryophyta</taxon>
        <taxon>Tracheophyta</taxon>
        <taxon>Spermatophyta</taxon>
        <taxon>Magnoliopsida</taxon>
        <taxon>eudicotyledons</taxon>
        <taxon>Gunneridae</taxon>
        <taxon>Pentapetalae</taxon>
        <taxon>rosids</taxon>
        <taxon>fabids</taxon>
        <taxon>Malpighiales</taxon>
        <taxon>Linaceae</taxon>
        <taxon>Linum</taxon>
    </lineage>
</organism>
<dbReference type="EMBL" id="OZ034816">
    <property type="protein sequence ID" value="CAL1374676.1"/>
    <property type="molecule type" value="Genomic_DNA"/>
</dbReference>
<dbReference type="CDD" id="cd00303">
    <property type="entry name" value="retropepsin_like"/>
    <property type="match status" value="1"/>
</dbReference>
<sequence length="148" mass="16918">MVYLPFPATNPPPPSVMDIWFDRPPKSIKFRARIRHREVFALVHSGAERNFINQVLAMALGLSAAPVEPFRVRTANGEELVCRIQYKRVMMNIQGFEVSTTLYALPIIEDVILGVQWLQELGPVTCDWNLRTMKFQSGDKEHLLRGLP</sequence>
<dbReference type="Pfam" id="PF13975">
    <property type="entry name" value="gag-asp_proteas"/>
    <property type="match status" value="1"/>
</dbReference>
<dbReference type="InterPro" id="IPR021109">
    <property type="entry name" value="Peptidase_aspartic_dom_sf"/>
</dbReference>
<protein>
    <submittedName>
        <fullName evidence="1">Uncharacterized protein</fullName>
    </submittedName>
</protein>
<evidence type="ECO:0000313" key="1">
    <source>
        <dbReference type="EMBL" id="CAL1374676.1"/>
    </source>
</evidence>
<name>A0AAV2DLA6_9ROSI</name>
<accession>A0AAV2DLA6</accession>
<evidence type="ECO:0000313" key="2">
    <source>
        <dbReference type="Proteomes" id="UP001497516"/>
    </source>
</evidence>